<keyword evidence="2" id="KW-0805">Transcription regulation</keyword>
<dbReference type="InterPro" id="IPR000847">
    <property type="entry name" value="LysR_HTH_N"/>
</dbReference>
<dbReference type="InterPro" id="IPR036390">
    <property type="entry name" value="WH_DNA-bd_sf"/>
</dbReference>
<dbReference type="PANTHER" id="PTHR30118:SF15">
    <property type="entry name" value="TRANSCRIPTIONAL REGULATORY PROTEIN"/>
    <property type="match status" value="1"/>
</dbReference>
<evidence type="ECO:0000313" key="6">
    <source>
        <dbReference type="EMBL" id="CAB4618140.1"/>
    </source>
</evidence>
<dbReference type="EMBL" id="CAEZVD010000018">
    <property type="protein sequence ID" value="CAB4618140.1"/>
    <property type="molecule type" value="Genomic_DNA"/>
</dbReference>
<protein>
    <submittedName>
        <fullName evidence="6">Unannotated protein</fullName>
    </submittedName>
</protein>
<reference evidence="6" key="1">
    <citation type="submission" date="2020-05" db="EMBL/GenBank/DDBJ databases">
        <authorList>
            <person name="Chiriac C."/>
            <person name="Salcher M."/>
            <person name="Ghai R."/>
            <person name="Kavagutti S V."/>
        </authorList>
    </citation>
    <scope>NUCLEOTIDE SEQUENCE</scope>
</reference>
<gene>
    <name evidence="6" type="ORF">UFOPK1909_00348</name>
</gene>
<keyword evidence="3" id="KW-0238">DNA-binding</keyword>
<sequence length="298" mass="33136">MSFEGKDLNLLIPLRALLEEANVTRAGERVEMGQSSMSSALSRLRAVFNDELLVRVGREYELTPLARILLPQVQRTLPLIDNALKSHKPFDPESSFRTFRIMMSDYAALELKPVLGKALRAAPNIKFEILPLPANPTDAERDILNNDFMVFLPGNGIDGESAELWVDEYVCLLDKANPALKNGILSWEDFTALPQAVVRFGSANITPADRRLSELGFQRKPHVTTKGFVPIPSVIAGTDMVAVVPKRLAERFMPGTNLSMAPAPFGNVPIIENLFWHPSHNIDSSHVWLREQITAMNA</sequence>
<dbReference type="Gene3D" id="1.10.10.10">
    <property type="entry name" value="Winged helix-like DNA-binding domain superfamily/Winged helix DNA-binding domain"/>
    <property type="match status" value="1"/>
</dbReference>
<dbReference type="Pfam" id="PF00126">
    <property type="entry name" value="HTH_1"/>
    <property type="match status" value="1"/>
</dbReference>
<keyword evidence="4" id="KW-0804">Transcription</keyword>
<evidence type="ECO:0000256" key="2">
    <source>
        <dbReference type="ARBA" id="ARBA00023015"/>
    </source>
</evidence>
<dbReference type="InterPro" id="IPR037402">
    <property type="entry name" value="YidZ_PBP2"/>
</dbReference>
<dbReference type="CDD" id="cd08417">
    <property type="entry name" value="PBP2_Nitroaromatics_like"/>
    <property type="match status" value="1"/>
</dbReference>
<evidence type="ECO:0000259" key="5">
    <source>
        <dbReference type="PROSITE" id="PS50931"/>
    </source>
</evidence>
<dbReference type="SUPFAM" id="SSF53850">
    <property type="entry name" value="Periplasmic binding protein-like II"/>
    <property type="match status" value="1"/>
</dbReference>
<evidence type="ECO:0000256" key="3">
    <source>
        <dbReference type="ARBA" id="ARBA00023125"/>
    </source>
</evidence>
<organism evidence="6">
    <name type="scientific">freshwater metagenome</name>
    <dbReference type="NCBI Taxonomy" id="449393"/>
    <lineage>
        <taxon>unclassified sequences</taxon>
        <taxon>metagenomes</taxon>
        <taxon>ecological metagenomes</taxon>
    </lineage>
</organism>
<dbReference type="PROSITE" id="PS50931">
    <property type="entry name" value="HTH_LYSR"/>
    <property type="match status" value="1"/>
</dbReference>
<comment type="similarity">
    <text evidence="1">Belongs to the LysR transcriptional regulatory family.</text>
</comment>
<dbReference type="Pfam" id="PF03466">
    <property type="entry name" value="LysR_substrate"/>
    <property type="match status" value="1"/>
</dbReference>
<accession>A0A6J6HY07</accession>
<dbReference type="SUPFAM" id="SSF46785">
    <property type="entry name" value="Winged helix' DNA-binding domain"/>
    <property type="match status" value="1"/>
</dbReference>
<dbReference type="AlphaFoldDB" id="A0A6J6HY07"/>
<evidence type="ECO:0000256" key="4">
    <source>
        <dbReference type="ARBA" id="ARBA00023163"/>
    </source>
</evidence>
<dbReference type="GO" id="GO:0003700">
    <property type="term" value="F:DNA-binding transcription factor activity"/>
    <property type="evidence" value="ECO:0007669"/>
    <property type="project" value="InterPro"/>
</dbReference>
<feature type="domain" description="HTH lysR-type" evidence="5">
    <location>
        <begin position="7"/>
        <end position="63"/>
    </location>
</feature>
<proteinExistence type="inferred from homology"/>
<evidence type="ECO:0000256" key="1">
    <source>
        <dbReference type="ARBA" id="ARBA00009437"/>
    </source>
</evidence>
<dbReference type="InterPro" id="IPR005119">
    <property type="entry name" value="LysR_subst-bd"/>
</dbReference>
<dbReference type="GO" id="GO:0003677">
    <property type="term" value="F:DNA binding"/>
    <property type="evidence" value="ECO:0007669"/>
    <property type="project" value="UniProtKB-KW"/>
</dbReference>
<dbReference type="InterPro" id="IPR036388">
    <property type="entry name" value="WH-like_DNA-bd_sf"/>
</dbReference>
<dbReference type="Gene3D" id="3.40.190.10">
    <property type="entry name" value="Periplasmic binding protein-like II"/>
    <property type="match status" value="2"/>
</dbReference>
<name>A0A6J6HY07_9ZZZZ</name>
<dbReference type="PANTHER" id="PTHR30118">
    <property type="entry name" value="HTH-TYPE TRANSCRIPTIONAL REGULATOR LEUO-RELATED"/>
    <property type="match status" value="1"/>
</dbReference>
<dbReference type="InterPro" id="IPR050389">
    <property type="entry name" value="LysR-type_TF"/>
</dbReference>